<dbReference type="PANTHER" id="PTHR43477:SF1">
    <property type="entry name" value="DIHYDROANTICAPSIN 7-DEHYDROGENASE"/>
    <property type="match status" value="1"/>
</dbReference>
<comment type="similarity">
    <text evidence="1 3">Belongs to the short-chain dehydrogenases/reductases (SDR) family.</text>
</comment>
<evidence type="ECO:0000256" key="3">
    <source>
        <dbReference type="RuleBase" id="RU000363"/>
    </source>
</evidence>
<proteinExistence type="inferred from homology"/>
<dbReference type="FunFam" id="3.40.50.720:FF:000084">
    <property type="entry name" value="Short-chain dehydrogenase reductase"/>
    <property type="match status" value="1"/>
</dbReference>
<dbReference type="PROSITE" id="PS00061">
    <property type="entry name" value="ADH_SHORT"/>
    <property type="match status" value="1"/>
</dbReference>
<evidence type="ECO:0000313" key="4">
    <source>
        <dbReference type="EMBL" id="KKS84393.1"/>
    </source>
</evidence>
<dbReference type="InterPro" id="IPR036291">
    <property type="entry name" value="NAD(P)-bd_dom_sf"/>
</dbReference>
<accession>A0A0G1FC06</accession>
<organism evidence="4 5">
    <name type="scientific">Candidatus Gottesmanbacteria bacterium GW2011_GWA1_43_11</name>
    <dbReference type="NCBI Taxonomy" id="1618436"/>
    <lineage>
        <taxon>Bacteria</taxon>
        <taxon>Candidatus Gottesmaniibacteriota</taxon>
    </lineage>
</organism>
<name>A0A0G1FC06_9BACT</name>
<reference evidence="4 5" key="1">
    <citation type="journal article" date="2015" name="Nature">
        <title>rRNA introns, odd ribosomes, and small enigmatic genomes across a large radiation of phyla.</title>
        <authorList>
            <person name="Brown C.T."/>
            <person name="Hug L.A."/>
            <person name="Thomas B.C."/>
            <person name="Sharon I."/>
            <person name="Castelle C.J."/>
            <person name="Singh A."/>
            <person name="Wilkins M.J."/>
            <person name="Williams K.H."/>
            <person name="Banfield J.F."/>
        </authorList>
    </citation>
    <scope>NUCLEOTIDE SEQUENCE [LARGE SCALE GENOMIC DNA]</scope>
</reference>
<dbReference type="Proteomes" id="UP000034543">
    <property type="component" value="Unassembled WGS sequence"/>
</dbReference>
<evidence type="ECO:0000313" key="5">
    <source>
        <dbReference type="Proteomes" id="UP000034543"/>
    </source>
</evidence>
<dbReference type="CDD" id="cd05233">
    <property type="entry name" value="SDR_c"/>
    <property type="match status" value="1"/>
</dbReference>
<dbReference type="STRING" id="1618436.UV59_C0020G0022"/>
<dbReference type="PRINTS" id="PR00080">
    <property type="entry name" value="SDRFAMILY"/>
</dbReference>
<dbReference type="InterPro" id="IPR020904">
    <property type="entry name" value="Sc_DH/Rdtase_CS"/>
</dbReference>
<dbReference type="Gene3D" id="3.40.50.720">
    <property type="entry name" value="NAD(P)-binding Rossmann-like Domain"/>
    <property type="match status" value="1"/>
</dbReference>
<dbReference type="GO" id="GO:0016491">
    <property type="term" value="F:oxidoreductase activity"/>
    <property type="evidence" value="ECO:0007669"/>
    <property type="project" value="UniProtKB-KW"/>
</dbReference>
<evidence type="ECO:0000256" key="1">
    <source>
        <dbReference type="ARBA" id="ARBA00006484"/>
    </source>
</evidence>
<dbReference type="AlphaFoldDB" id="A0A0G1FC06"/>
<keyword evidence="2" id="KW-0560">Oxidoreductase</keyword>
<dbReference type="Pfam" id="PF00106">
    <property type="entry name" value="adh_short"/>
    <property type="match status" value="1"/>
</dbReference>
<comment type="caution">
    <text evidence="4">The sequence shown here is derived from an EMBL/GenBank/DDBJ whole genome shotgun (WGS) entry which is preliminary data.</text>
</comment>
<evidence type="ECO:0000256" key="2">
    <source>
        <dbReference type="ARBA" id="ARBA00023002"/>
    </source>
</evidence>
<dbReference type="PANTHER" id="PTHR43477">
    <property type="entry name" value="DIHYDROANTICAPSIN 7-DEHYDROGENASE"/>
    <property type="match status" value="1"/>
</dbReference>
<dbReference type="EMBL" id="LCFB01000020">
    <property type="protein sequence ID" value="KKS84393.1"/>
    <property type="molecule type" value="Genomic_DNA"/>
</dbReference>
<sequence>MTKKFTDKKVIITGGSGGIGSAIAAGFLREGAHVLILGRDKEKLLKKQKELGKISPKIEIRVTDVSDRRQAKKMGVFIKNQFGAQVDVLVNAAGIYGPIGKLEELDLDLWQRAIEVNLLGTVQMCALVIPFMKKRWRGKIINFSGGGDGAFPRFSAYSASKGAILRFTESLAAELVKYNIFVNAVAPGAVNTGLLEEVLKAGISKVGRDFYLASKKQKTQGGVSPDKVRDLLLFLASEQSGNLTGKTISAVRDNWKDIPKHLKMLTKTDIYNTRKIKPQDRGYDW</sequence>
<dbReference type="SUPFAM" id="SSF51735">
    <property type="entry name" value="NAD(P)-binding Rossmann-fold domains"/>
    <property type="match status" value="1"/>
</dbReference>
<gene>
    <name evidence="4" type="ORF">UV59_C0020G0022</name>
</gene>
<dbReference type="InterPro" id="IPR051122">
    <property type="entry name" value="SDR_DHRS6-like"/>
</dbReference>
<protein>
    <submittedName>
        <fullName evidence="4">Dehydrogenase</fullName>
    </submittedName>
</protein>
<dbReference type="InterPro" id="IPR002347">
    <property type="entry name" value="SDR_fam"/>
</dbReference>
<dbReference type="PRINTS" id="PR00081">
    <property type="entry name" value="GDHRDH"/>
</dbReference>